<name>A0A399SP72_9BACT</name>
<dbReference type="Proteomes" id="UP000265926">
    <property type="component" value="Unassembled WGS sequence"/>
</dbReference>
<gene>
    <name evidence="1" type="ORF">D1614_24045</name>
</gene>
<sequence>MSSFIAAASVPTAAQPGGEPIGNDGFFPDISVDHAYAAMRLDGTVTQQRMRAALVEAVISVNDELQAWKRAQVSFGRNTLADVPAPKIDGRSAHLHRYERAVHCLAAAWLIERYRTIDATAAGDRKAEPENLGVEDLRRDARWAISDIQGVARTTVELI</sequence>
<dbReference type="EMBL" id="QWGR01000114">
    <property type="protein sequence ID" value="RIJ44679.1"/>
    <property type="molecule type" value="Genomic_DNA"/>
</dbReference>
<dbReference type="Pfam" id="PF05926">
    <property type="entry name" value="Phage_GPL"/>
    <property type="match status" value="1"/>
</dbReference>
<dbReference type="RefSeq" id="WP_119440496.1">
    <property type="nucleotide sequence ID" value="NZ_QWGR01000114.1"/>
</dbReference>
<proteinExistence type="predicted"/>
<dbReference type="InterPro" id="IPR009225">
    <property type="entry name" value="Phage_head_completion_GpL"/>
</dbReference>
<organism evidence="1 2">
    <name type="scientific">Maribellus luteus</name>
    <dbReference type="NCBI Taxonomy" id="2305463"/>
    <lineage>
        <taxon>Bacteria</taxon>
        <taxon>Pseudomonadati</taxon>
        <taxon>Bacteroidota</taxon>
        <taxon>Bacteroidia</taxon>
        <taxon>Marinilabiliales</taxon>
        <taxon>Prolixibacteraceae</taxon>
        <taxon>Maribellus</taxon>
    </lineage>
</organism>
<keyword evidence="2" id="KW-1185">Reference proteome</keyword>
<evidence type="ECO:0000313" key="2">
    <source>
        <dbReference type="Proteomes" id="UP000265926"/>
    </source>
</evidence>
<dbReference type="OrthoDB" id="6312934at2"/>
<dbReference type="AlphaFoldDB" id="A0A399SP72"/>
<comment type="caution">
    <text evidence="1">The sequence shown here is derived from an EMBL/GenBank/DDBJ whole genome shotgun (WGS) entry which is preliminary data.</text>
</comment>
<accession>A0A399SP72</accession>
<evidence type="ECO:0000313" key="1">
    <source>
        <dbReference type="EMBL" id="RIJ44679.1"/>
    </source>
</evidence>
<reference evidence="1 2" key="1">
    <citation type="submission" date="2018-08" db="EMBL/GenBank/DDBJ databases">
        <title>Pallidiluteibacterium maritimus gen. nov., sp. nov., isolated from coastal sediment.</title>
        <authorList>
            <person name="Zhou L.Y."/>
        </authorList>
    </citation>
    <scope>NUCLEOTIDE SEQUENCE [LARGE SCALE GENOMIC DNA]</scope>
    <source>
        <strain evidence="1 2">XSD2</strain>
    </source>
</reference>
<protein>
    <submittedName>
        <fullName evidence="1">Head completion/stabilization protein</fullName>
    </submittedName>
</protein>